<reference evidence="1 2" key="1">
    <citation type="submission" date="2022-09" db="EMBL/GenBank/DDBJ databases">
        <authorList>
            <person name="Palmer J.M."/>
        </authorList>
    </citation>
    <scope>NUCLEOTIDE SEQUENCE [LARGE SCALE GENOMIC DNA]</scope>
    <source>
        <strain evidence="1 2">DSM 7382</strain>
    </source>
</reference>
<organism evidence="1 2">
    <name type="scientific">Cerrena zonata</name>
    <dbReference type="NCBI Taxonomy" id="2478898"/>
    <lineage>
        <taxon>Eukaryota</taxon>
        <taxon>Fungi</taxon>
        <taxon>Dikarya</taxon>
        <taxon>Basidiomycota</taxon>
        <taxon>Agaricomycotina</taxon>
        <taxon>Agaricomycetes</taxon>
        <taxon>Polyporales</taxon>
        <taxon>Cerrenaceae</taxon>
        <taxon>Cerrena</taxon>
    </lineage>
</organism>
<evidence type="ECO:0008006" key="3">
    <source>
        <dbReference type="Google" id="ProtNLM"/>
    </source>
</evidence>
<dbReference type="SUPFAM" id="SSF53474">
    <property type="entry name" value="alpha/beta-Hydrolases"/>
    <property type="match status" value="1"/>
</dbReference>
<dbReference type="AlphaFoldDB" id="A0AAW0G732"/>
<evidence type="ECO:0000313" key="2">
    <source>
        <dbReference type="Proteomes" id="UP001385951"/>
    </source>
</evidence>
<dbReference type="InterPro" id="IPR029058">
    <property type="entry name" value="AB_hydrolase_fold"/>
</dbReference>
<comment type="caution">
    <text evidence="1">The sequence shown here is derived from an EMBL/GenBank/DDBJ whole genome shotgun (WGS) entry which is preliminary data.</text>
</comment>
<dbReference type="Proteomes" id="UP001385951">
    <property type="component" value="Unassembled WGS sequence"/>
</dbReference>
<evidence type="ECO:0000313" key="1">
    <source>
        <dbReference type="EMBL" id="KAK7688541.1"/>
    </source>
</evidence>
<dbReference type="EMBL" id="JASBNA010000010">
    <property type="protein sequence ID" value="KAK7688541.1"/>
    <property type="molecule type" value="Genomic_DNA"/>
</dbReference>
<accession>A0AAW0G732</accession>
<keyword evidence="2" id="KW-1185">Reference proteome</keyword>
<protein>
    <recommendedName>
        <fullName evidence="3">AB hydrolase-1 domain-containing protein</fullName>
    </recommendedName>
</protein>
<proteinExistence type="predicted"/>
<sequence length="340" mass="38009">MTAIEEFLDLDGNRLLAYAHKGNPSSNDVIVFFHGVFGIGRVSPALFEKDVHYLAPTLPGWGNSSPPPPSMTFHDYLYEVITVLVTHFHPVTKNIRLYVTGAFYGTVAAQMLYGASYDDFPLGKQIAGLMLVCPLSPPHIHKDYAKCLSWGSYITLGPPSRYLPTMKFSQLTIQDQVTSPEKATAFIHGSVQHKMSSEEREAFQRTKEMRNLSEGEAEAKIGQMMYLSVANTWEGYLAVPKVYHSGWGGYDPTSLDDEHATKPVLLVLVREHEENMLMGEWLLKHMRNVHGRYEGSVMPTEDIWADFLEKCSTAVYSGVPTGRRDLPSPMSSHDCHSHAA</sequence>
<name>A0AAW0G732_9APHY</name>
<gene>
    <name evidence="1" type="ORF">QCA50_008079</name>
</gene>
<dbReference type="Gene3D" id="3.40.50.1820">
    <property type="entry name" value="alpha/beta hydrolase"/>
    <property type="match status" value="1"/>
</dbReference>